<feature type="domain" description="AMP-dependent synthetase/ligase" evidence="3">
    <location>
        <begin position="55"/>
        <end position="387"/>
    </location>
</feature>
<dbReference type="PRINTS" id="PR00154">
    <property type="entry name" value="AMPBINDING"/>
</dbReference>
<evidence type="ECO:0000259" key="3">
    <source>
        <dbReference type="Pfam" id="PF00501"/>
    </source>
</evidence>
<dbReference type="PROSITE" id="PS00455">
    <property type="entry name" value="AMP_BINDING"/>
    <property type="match status" value="1"/>
</dbReference>
<dbReference type="InterPro" id="IPR045851">
    <property type="entry name" value="AMP-bd_C_sf"/>
</dbReference>
<keyword evidence="1" id="KW-0436">Ligase</keyword>
<evidence type="ECO:0000313" key="6">
    <source>
        <dbReference type="Proteomes" id="UP000246077"/>
    </source>
</evidence>
<keyword evidence="2" id="KW-1133">Transmembrane helix</keyword>
<dbReference type="InterPro" id="IPR000873">
    <property type="entry name" value="AMP-dep_synth/lig_dom"/>
</dbReference>
<dbReference type="InterPro" id="IPR020845">
    <property type="entry name" value="AMP-binding_CS"/>
</dbReference>
<dbReference type="AlphaFoldDB" id="A0A317EE29"/>
<dbReference type="GO" id="GO:0044550">
    <property type="term" value="P:secondary metabolite biosynthetic process"/>
    <property type="evidence" value="ECO:0007669"/>
    <property type="project" value="TreeGrafter"/>
</dbReference>
<evidence type="ECO:0000259" key="4">
    <source>
        <dbReference type="Pfam" id="PF13193"/>
    </source>
</evidence>
<dbReference type="SUPFAM" id="SSF56801">
    <property type="entry name" value="Acetyl-CoA synthetase-like"/>
    <property type="match status" value="1"/>
</dbReference>
<name>A0A317EE29_9PROT</name>
<protein>
    <submittedName>
        <fullName evidence="5">AMP-dependent synthetase</fullName>
    </submittedName>
</protein>
<gene>
    <name evidence="5" type="ORF">DKG75_03285</name>
</gene>
<dbReference type="Pfam" id="PF13193">
    <property type="entry name" value="AMP-binding_C"/>
    <property type="match status" value="1"/>
</dbReference>
<dbReference type="Proteomes" id="UP000246077">
    <property type="component" value="Unassembled WGS sequence"/>
</dbReference>
<sequence length="523" mass="55839">MKDIAGRWGSLYPRSAPHREKTPTVTLPERFNMARYCLDGHAAGKTGLILAGAHDDEVWRFGALKDAVLRVANGLLAAGLRPGDRLMIRMDNDVAYALAYFGAIAAGIVALPSSSQLTAAEAEFLLADCGARAVAVGAGMADLKVPDGVTVIPAQAVADWARNGALGDFADTAADDPAFLVYTSGTTGRPKGVLHGQRSAFGRRPMYQGWYGISGDDRVLHAGAFNWTYTLGVGLTDPWANGATACLYNGPRDAAVWPRLIERFKATLFATVPGLYRQILKYGEIGGHDLASLRHGLTAGESLPAVILEQWRETVGTELYEALGMSEISTYVSQCPPGPARPHSPGRPQPGRRVAILDPETWVPLPAGEIGLLAVHRSDPGLMLGYWQRPLEEAEVLRGDWFAGGDLAHLDEDGYLWFHGRNNDLMNAGGYRVSPLEVEAALASHPAIADVAVAERQVSETISIICAYVVPRDGAAIDKAAVLAHAGGRLAAYKQPKEVIVVETLPRTANGKVMRRALAGLAS</sequence>
<dbReference type="Gene3D" id="3.40.50.12780">
    <property type="entry name" value="N-terminal domain of ligase-like"/>
    <property type="match status" value="1"/>
</dbReference>
<comment type="caution">
    <text evidence="5">The sequence shown here is derived from an EMBL/GenBank/DDBJ whole genome shotgun (WGS) entry which is preliminary data.</text>
</comment>
<dbReference type="PANTHER" id="PTHR43352">
    <property type="entry name" value="ACETYL-COA SYNTHETASE"/>
    <property type="match status" value="1"/>
</dbReference>
<dbReference type="GO" id="GO:0016878">
    <property type="term" value="F:acid-thiol ligase activity"/>
    <property type="evidence" value="ECO:0007669"/>
    <property type="project" value="TreeGrafter"/>
</dbReference>
<evidence type="ECO:0000256" key="1">
    <source>
        <dbReference type="ARBA" id="ARBA00022598"/>
    </source>
</evidence>
<evidence type="ECO:0000256" key="2">
    <source>
        <dbReference type="SAM" id="Phobius"/>
    </source>
</evidence>
<dbReference type="InterPro" id="IPR025110">
    <property type="entry name" value="AMP-bd_C"/>
</dbReference>
<feature type="domain" description="AMP-binding enzyme C-terminal" evidence="4">
    <location>
        <begin position="437"/>
        <end position="512"/>
    </location>
</feature>
<organism evidence="5 6">
    <name type="scientific">Zavarzinia compransoris</name>
    <dbReference type="NCBI Taxonomy" id="1264899"/>
    <lineage>
        <taxon>Bacteria</taxon>
        <taxon>Pseudomonadati</taxon>
        <taxon>Pseudomonadota</taxon>
        <taxon>Alphaproteobacteria</taxon>
        <taxon>Rhodospirillales</taxon>
        <taxon>Zavarziniaceae</taxon>
        <taxon>Zavarzinia</taxon>
    </lineage>
</organism>
<dbReference type="EMBL" id="QGLF01000001">
    <property type="protein sequence ID" value="PWR23603.1"/>
    <property type="molecule type" value="Genomic_DNA"/>
</dbReference>
<dbReference type="PANTHER" id="PTHR43352:SF1">
    <property type="entry name" value="ANTHRANILATE--COA LIGASE"/>
    <property type="match status" value="1"/>
</dbReference>
<keyword evidence="2" id="KW-0472">Membrane</keyword>
<evidence type="ECO:0000313" key="5">
    <source>
        <dbReference type="EMBL" id="PWR23603.1"/>
    </source>
</evidence>
<dbReference type="Gene3D" id="3.30.300.30">
    <property type="match status" value="1"/>
</dbReference>
<dbReference type="Pfam" id="PF00501">
    <property type="entry name" value="AMP-binding"/>
    <property type="match status" value="1"/>
</dbReference>
<reference evidence="6" key="1">
    <citation type="submission" date="2018-05" db="EMBL/GenBank/DDBJ databases">
        <title>Zavarzinia sp. HR-AS.</title>
        <authorList>
            <person name="Lee Y."/>
            <person name="Jeon C.O."/>
        </authorList>
    </citation>
    <scope>NUCLEOTIDE SEQUENCE [LARGE SCALE GENOMIC DNA]</scope>
    <source>
        <strain evidence="6">DSM 1231</strain>
    </source>
</reference>
<feature type="transmembrane region" description="Helical" evidence="2">
    <location>
        <begin position="94"/>
        <end position="111"/>
    </location>
</feature>
<dbReference type="InterPro" id="IPR020459">
    <property type="entry name" value="AMP-binding"/>
</dbReference>
<keyword evidence="6" id="KW-1185">Reference proteome</keyword>
<accession>A0A317EE29</accession>
<proteinExistence type="predicted"/>
<dbReference type="InterPro" id="IPR042099">
    <property type="entry name" value="ANL_N_sf"/>
</dbReference>
<dbReference type="OrthoDB" id="4471305at2"/>
<keyword evidence="2" id="KW-0812">Transmembrane</keyword>